<evidence type="ECO:0000313" key="1">
    <source>
        <dbReference type="EMBL" id="KES02968.1"/>
    </source>
</evidence>
<proteinExistence type="predicted"/>
<dbReference type="SUPFAM" id="SSF56752">
    <property type="entry name" value="D-aminoacid aminotransferase-like PLP-dependent enzymes"/>
    <property type="match status" value="1"/>
</dbReference>
<dbReference type="InterPro" id="IPR036038">
    <property type="entry name" value="Aminotransferase-like"/>
</dbReference>
<protein>
    <submittedName>
        <fullName evidence="1">Aminotransferase</fullName>
    </submittedName>
</protein>
<dbReference type="InterPro" id="IPR043132">
    <property type="entry name" value="BCAT-like_C"/>
</dbReference>
<name>A0A081XHE5_STRTO</name>
<reference evidence="1 2" key="1">
    <citation type="submission" date="2014-02" db="EMBL/GenBank/DDBJ databases">
        <title>The genome announcement of Streptomyces toyocaensis NRRL15009.</title>
        <authorList>
            <person name="Hong H.-J."/>
            <person name="Kwun M.J."/>
        </authorList>
    </citation>
    <scope>NUCLEOTIDE SEQUENCE [LARGE SCALE GENOMIC DNA]</scope>
    <source>
        <strain evidence="1 2">NRRL 15009</strain>
    </source>
</reference>
<keyword evidence="1" id="KW-0032">Aminotransferase</keyword>
<dbReference type="GO" id="GO:0008483">
    <property type="term" value="F:transaminase activity"/>
    <property type="evidence" value="ECO:0007669"/>
    <property type="project" value="UniProtKB-KW"/>
</dbReference>
<gene>
    <name evidence="1" type="ORF">BU52_32980</name>
</gene>
<evidence type="ECO:0000313" key="2">
    <source>
        <dbReference type="Proteomes" id="UP000028341"/>
    </source>
</evidence>
<organism evidence="1 2">
    <name type="scientific">Streptomyces toyocaensis</name>
    <dbReference type="NCBI Taxonomy" id="55952"/>
    <lineage>
        <taxon>Bacteria</taxon>
        <taxon>Bacillati</taxon>
        <taxon>Actinomycetota</taxon>
        <taxon>Actinomycetes</taxon>
        <taxon>Kitasatosporales</taxon>
        <taxon>Streptomycetaceae</taxon>
        <taxon>Streptomyces</taxon>
    </lineage>
</organism>
<dbReference type="InterPro" id="IPR001544">
    <property type="entry name" value="Aminotrans_IV"/>
</dbReference>
<accession>A0A081XHE5</accession>
<sequence length="258" mass="27856">MAELNGRPVTPDALLTLALTNYGHFTSMRVDNQRVRGLGLHMERLVRDCRVVMGAELDPERVLGYVRQAISDLTGSFVVRVTIYDPAVTMGRPDKADDPHVLVTVRPAADLPMPSLRVKSVRYERDVPAVKHAGLFGALHARRTALLDGADDALFIGPDDRVSEGGTWNIGFIGESGVVWPKADVLPGVTMALLQQSGHHSTAPVTLAEAQGMQAAFATNTAIGVRALSSIDDVPMATEHPLLTHLRDSYLAIPGERL</sequence>
<dbReference type="RefSeq" id="WP_037941239.1">
    <property type="nucleotide sequence ID" value="NZ_JBFADL010000036.1"/>
</dbReference>
<dbReference type="STRING" id="55952.BU52_32980"/>
<dbReference type="Gene3D" id="3.20.10.10">
    <property type="entry name" value="D-amino Acid Aminotransferase, subunit A, domain 2"/>
    <property type="match status" value="1"/>
</dbReference>
<dbReference type="Gene3D" id="3.30.470.10">
    <property type="match status" value="1"/>
</dbReference>
<dbReference type="Pfam" id="PF01063">
    <property type="entry name" value="Aminotran_4"/>
    <property type="match status" value="1"/>
</dbReference>
<dbReference type="NCBIfam" id="NF006734">
    <property type="entry name" value="PRK09266.1"/>
    <property type="match status" value="1"/>
</dbReference>
<keyword evidence="2" id="KW-1185">Reference proteome</keyword>
<comment type="caution">
    <text evidence="1">The sequence shown here is derived from an EMBL/GenBank/DDBJ whole genome shotgun (WGS) entry which is preliminary data.</text>
</comment>
<keyword evidence="1" id="KW-0808">Transferase</keyword>
<dbReference type="AlphaFoldDB" id="A0A081XHE5"/>
<dbReference type="EMBL" id="JFCB01000057">
    <property type="protein sequence ID" value="KES02968.1"/>
    <property type="molecule type" value="Genomic_DNA"/>
</dbReference>
<dbReference type="Proteomes" id="UP000028341">
    <property type="component" value="Unassembled WGS sequence"/>
</dbReference>
<dbReference type="eggNOG" id="COG0115">
    <property type="taxonomic scope" value="Bacteria"/>
</dbReference>
<dbReference type="InterPro" id="IPR043131">
    <property type="entry name" value="BCAT-like_N"/>
</dbReference>
<dbReference type="OrthoDB" id="8912228at2"/>